<feature type="compositionally biased region" description="Polar residues" evidence="14">
    <location>
        <begin position="802"/>
        <end position="815"/>
    </location>
</feature>
<feature type="compositionally biased region" description="Polar residues" evidence="14">
    <location>
        <begin position="779"/>
        <end position="788"/>
    </location>
</feature>
<evidence type="ECO:0000256" key="5">
    <source>
        <dbReference type="ARBA" id="ARBA00022737"/>
    </source>
</evidence>
<evidence type="ECO:0000256" key="13">
    <source>
        <dbReference type="PROSITE-ProRule" id="PRU00023"/>
    </source>
</evidence>
<dbReference type="InterPro" id="IPR031775">
    <property type="entry name" value="PRKG1_interact"/>
</dbReference>
<evidence type="ECO:0000256" key="7">
    <source>
        <dbReference type="ARBA" id="ARBA00023212"/>
    </source>
</evidence>
<reference evidence="17" key="1">
    <citation type="submission" date="2025-08" db="UniProtKB">
        <authorList>
            <consortium name="RefSeq"/>
        </authorList>
    </citation>
    <scope>IDENTIFICATION</scope>
    <source>
        <strain evidence="17">S238N-H82</strain>
        <tissue evidence="17">Testes</tissue>
    </source>
</reference>
<evidence type="ECO:0000313" key="16">
    <source>
        <dbReference type="Proteomes" id="UP000001554"/>
    </source>
</evidence>
<dbReference type="Proteomes" id="UP000001554">
    <property type="component" value="Unplaced"/>
</dbReference>
<comment type="subcellular location">
    <subcellularLocation>
        <location evidence="1">Cytoplasm</location>
        <location evidence="1">Cytoskeleton</location>
    </subcellularLocation>
</comment>
<feature type="repeat" description="ANK" evidence="13">
    <location>
        <begin position="77"/>
        <end position="109"/>
    </location>
</feature>
<feature type="region of interest" description="Disordered" evidence="14">
    <location>
        <begin position="315"/>
        <end position="344"/>
    </location>
</feature>
<dbReference type="FunFam" id="1.25.40.20:FF:000004">
    <property type="entry name" value="Phosphatase 1 regulatory subunit 12A"/>
    <property type="match status" value="1"/>
</dbReference>
<dbReference type="PIRSF" id="PIRSF038141">
    <property type="entry name" value="PP1_12ABC_vert"/>
    <property type="match status" value="1"/>
</dbReference>
<feature type="region of interest" description="Disordered" evidence="14">
    <location>
        <begin position="369"/>
        <end position="833"/>
    </location>
</feature>
<feature type="compositionally biased region" description="Polar residues" evidence="14">
    <location>
        <begin position="468"/>
        <end position="480"/>
    </location>
</feature>
<dbReference type="InterPro" id="IPR002110">
    <property type="entry name" value="Ankyrin_rpt"/>
</dbReference>
<evidence type="ECO:0000256" key="12">
    <source>
        <dbReference type="ARBA" id="ARBA00083252"/>
    </source>
</evidence>
<comment type="function">
    <text evidence="9">Regulates myosin phosphatase activity. Augments Ca(2+) sensitivity of the contractile apparatus.</text>
</comment>
<feature type="compositionally biased region" description="Basic and acidic residues" evidence="14">
    <location>
        <begin position="736"/>
        <end position="746"/>
    </location>
</feature>
<feature type="repeat" description="ANK" evidence="13">
    <location>
        <begin position="203"/>
        <end position="235"/>
    </location>
</feature>
<evidence type="ECO:0000256" key="6">
    <source>
        <dbReference type="ARBA" id="ARBA00023043"/>
    </source>
</evidence>
<dbReference type="PROSITE" id="PS50088">
    <property type="entry name" value="ANK_REPEAT"/>
    <property type="match status" value="4"/>
</dbReference>
<accession>A0A9J7HSQ1</accession>
<keyword evidence="5" id="KW-0677">Repeat</keyword>
<feature type="domain" description="cGMP-dependent protein kinase interacting" evidence="15">
    <location>
        <begin position="834"/>
        <end position="934"/>
    </location>
</feature>
<feature type="repeat" description="ANK" evidence="13">
    <location>
        <begin position="110"/>
        <end position="142"/>
    </location>
</feature>
<evidence type="ECO:0000256" key="9">
    <source>
        <dbReference type="ARBA" id="ARBA00059024"/>
    </source>
</evidence>
<feature type="compositionally biased region" description="Basic and acidic residues" evidence="14">
    <location>
        <begin position="10"/>
        <end position="33"/>
    </location>
</feature>
<dbReference type="GO" id="GO:0005737">
    <property type="term" value="C:cytoplasm"/>
    <property type="evidence" value="ECO:0000318"/>
    <property type="project" value="GO_Central"/>
</dbReference>
<keyword evidence="4" id="KW-0597">Phosphoprotein</keyword>
<feature type="compositionally biased region" description="Polar residues" evidence="14">
    <location>
        <begin position="701"/>
        <end position="712"/>
    </location>
</feature>
<evidence type="ECO:0000256" key="4">
    <source>
        <dbReference type="ARBA" id="ARBA00022553"/>
    </source>
</evidence>
<feature type="region of interest" description="Disordered" evidence="14">
    <location>
        <begin position="1"/>
        <end position="37"/>
    </location>
</feature>
<dbReference type="Gene3D" id="1.25.40.20">
    <property type="entry name" value="Ankyrin repeat-containing domain"/>
    <property type="match status" value="2"/>
</dbReference>
<feature type="compositionally biased region" description="Polar residues" evidence="14">
    <location>
        <begin position="417"/>
        <end position="430"/>
    </location>
</feature>
<dbReference type="GO" id="GO:0017020">
    <property type="term" value="F:myosin phosphatase regulator activity"/>
    <property type="evidence" value="ECO:0000318"/>
    <property type="project" value="GO_Central"/>
</dbReference>
<protein>
    <recommendedName>
        <fullName evidence="11">Protein phosphatase 1 regulatory subunit 12B</fullName>
    </recommendedName>
    <alternativeName>
        <fullName evidence="12">Myosin phosphatase-targeting subunit 2</fullName>
    </alternativeName>
</protein>
<evidence type="ECO:0000256" key="11">
    <source>
        <dbReference type="ARBA" id="ARBA00072757"/>
    </source>
</evidence>
<dbReference type="InterPro" id="IPR036770">
    <property type="entry name" value="Ankyrin_rpt-contain_sf"/>
</dbReference>
<gene>
    <name evidence="17" type="primary">LOC118407388</name>
</gene>
<comment type="subunit">
    <text evidence="10">PP1 comprises a catalytic subunit, PPP1CA, PPP1CB or PPP1CC, and one or several targeting or regulatory subunits. PPP1R12B mediates binding to myosin. Isoform 3 and isoform 4 bind PPP1R12A, but not isoform 1 of PPP1R12B itself. Binds IL16.</text>
</comment>
<dbReference type="SUPFAM" id="SSF48403">
    <property type="entry name" value="Ankyrin repeat"/>
    <property type="match status" value="1"/>
</dbReference>
<dbReference type="KEGG" id="bfo:118407388"/>
<dbReference type="SMART" id="SM00248">
    <property type="entry name" value="ANK"/>
    <property type="match status" value="6"/>
</dbReference>
<evidence type="ECO:0000259" key="15">
    <source>
        <dbReference type="Pfam" id="PF15898"/>
    </source>
</evidence>
<dbReference type="Pfam" id="PF12796">
    <property type="entry name" value="Ank_2"/>
    <property type="match status" value="2"/>
</dbReference>
<dbReference type="InterPro" id="IPR051226">
    <property type="entry name" value="PP1_Regulatory_Subunit"/>
</dbReference>
<evidence type="ECO:0000313" key="17">
    <source>
        <dbReference type="RefSeq" id="XP_035663747.1"/>
    </source>
</evidence>
<evidence type="ECO:0000256" key="8">
    <source>
        <dbReference type="ARBA" id="ARBA00038386"/>
    </source>
</evidence>
<feature type="compositionally biased region" description="Low complexity" evidence="14">
    <location>
        <begin position="598"/>
        <end position="615"/>
    </location>
</feature>
<feature type="compositionally biased region" description="Basic and acidic residues" evidence="14">
    <location>
        <begin position="532"/>
        <end position="548"/>
    </location>
</feature>
<feature type="compositionally biased region" description="Basic and acidic residues" evidence="14">
    <location>
        <begin position="657"/>
        <end position="681"/>
    </location>
</feature>
<organism evidence="16 17">
    <name type="scientific">Branchiostoma floridae</name>
    <name type="common">Florida lancelet</name>
    <name type="synonym">Amphioxus</name>
    <dbReference type="NCBI Taxonomy" id="7739"/>
    <lineage>
        <taxon>Eukaryota</taxon>
        <taxon>Metazoa</taxon>
        <taxon>Chordata</taxon>
        <taxon>Cephalochordata</taxon>
        <taxon>Leptocardii</taxon>
        <taxon>Amphioxiformes</taxon>
        <taxon>Branchiostomatidae</taxon>
        <taxon>Branchiostoma</taxon>
    </lineage>
</organism>
<keyword evidence="2" id="KW-0217">Developmental protein</keyword>
<dbReference type="GO" id="GO:0005856">
    <property type="term" value="C:cytoskeleton"/>
    <property type="evidence" value="ECO:0007669"/>
    <property type="project" value="UniProtKB-SubCell"/>
</dbReference>
<keyword evidence="3" id="KW-0963">Cytoplasm</keyword>
<feature type="compositionally biased region" description="Acidic residues" evidence="14">
    <location>
        <begin position="383"/>
        <end position="399"/>
    </location>
</feature>
<dbReference type="GO" id="GO:0019901">
    <property type="term" value="F:protein kinase binding"/>
    <property type="evidence" value="ECO:0007669"/>
    <property type="project" value="InterPro"/>
</dbReference>
<dbReference type="AlphaFoldDB" id="A0A9J7HSQ1"/>
<keyword evidence="7" id="KW-0206">Cytoskeleton</keyword>
<dbReference type="RefSeq" id="XP_035663747.1">
    <property type="nucleotide sequence ID" value="XM_035807854.1"/>
</dbReference>
<dbReference type="FunFam" id="1.25.40.20:FF:000007">
    <property type="entry name" value="Phosphatase 1 regulatory subunit 12A"/>
    <property type="match status" value="1"/>
</dbReference>
<evidence type="ECO:0000256" key="10">
    <source>
        <dbReference type="ARBA" id="ARBA00065548"/>
    </source>
</evidence>
<dbReference type="GO" id="GO:0004857">
    <property type="term" value="F:enzyme inhibitor activity"/>
    <property type="evidence" value="ECO:0000318"/>
    <property type="project" value="GO_Central"/>
</dbReference>
<dbReference type="InterPro" id="IPR017401">
    <property type="entry name" value="MYPT1/MYPT2/Mbs85"/>
</dbReference>
<evidence type="ECO:0000256" key="3">
    <source>
        <dbReference type="ARBA" id="ARBA00022490"/>
    </source>
</evidence>
<feature type="compositionally biased region" description="Basic and acidic residues" evidence="14">
    <location>
        <begin position="499"/>
        <end position="524"/>
    </location>
</feature>
<feature type="repeat" description="ANK" evidence="13">
    <location>
        <begin position="236"/>
        <end position="268"/>
    </location>
</feature>
<dbReference type="GO" id="GO:0007165">
    <property type="term" value="P:signal transduction"/>
    <property type="evidence" value="ECO:0007669"/>
    <property type="project" value="InterPro"/>
</dbReference>
<dbReference type="OrthoDB" id="19014at2759"/>
<feature type="compositionally biased region" description="Low complexity" evidence="14">
    <location>
        <begin position="439"/>
        <end position="448"/>
    </location>
</feature>
<feature type="compositionally biased region" description="Polar residues" evidence="14">
    <location>
        <begin position="321"/>
        <end position="332"/>
    </location>
</feature>
<dbReference type="GO" id="GO:0048812">
    <property type="term" value="P:neuron projection morphogenesis"/>
    <property type="evidence" value="ECO:0000318"/>
    <property type="project" value="GO_Central"/>
</dbReference>
<dbReference type="Gene3D" id="6.10.250.1820">
    <property type="match status" value="1"/>
</dbReference>
<dbReference type="PROSITE" id="PS50297">
    <property type="entry name" value="ANK_REP_REGION"/>
    <property type="match status" value="4"/>
</dbReference>
<feature type="compositionally biased region" description="Basic and acidic residues" evidence="14">
    <location>
        <begin position="624"/>
        <end position="633"/>
    </location>
</feature>
<dbReference type="Pfam" id="PF15898">
    <property type="entry name" value="PRKG1_interact"/>
    <property type="match status" value="1"/>
</dbReference>
<keyword evidence="16" id="KW-1185">Reference proteome</keyword>
<dbReference type="OMA" id="TIFDNRE"/>
<keyword evidence="6 13" id="KW-0040">ANK repeat</keyword>
<feature type="compositionally biased region" description="Basic residues" evidence="14">
    <location>
        <begin position="752"/>
        <end position="762"/>
    </location>
</feature>
<name>A0A9J7HSQ1_BRAFL</name>
<comment type="similarity">
    <text evidence="8">Belongs to the NRARP family.</text>
</comment>
<dbReference type="GeneID" id="118407388"/>
<proteinExistence type="inferred from homology"/>
<dbReference type="PANTHER" id="PTHR24179">
    <property type="entry name" value="PROTEIN PHOSPHATASE 1 REGULATORY SUBUNIT 12"/>
    <property type="match status" value="1"/>
</dbReference>
<dbReference type="Gene3D" id="6.10.140.390">
    <property type="match status" value="1"/>
</dbReference>
<sequence length="934" mass="104569">MAVDYSRLASAKEKRQEQLKRWLESDTEREPTVPKRKRSRVKFQEGCVFLAACAAGDTEEVGQLLTNGADINTANVDGLTALHQACIDDNMDMVKFLVEKEADMEYPDNEGWTALHATVSCGHLEITQYLIESGADLSAVNNEGETPLDLAEDEEMEQLIHKFVEHQSIDLDAARREEERRMIEDANQWLNSRVIKEKKHSKSGASALHVAAAKGYIKVMQLLIQAGVPINAVDNDGWTPLHAAAHWGQKEACEVLAESMCNMNVTNFAGQSPFDIADVDVLPYLEELKKRQATIKKERPAEKLVIDITNEHEKAPLKRSMGSQSAPFSSYNGPADPELRTSVSRISLKDKTSFMQDISEERRTLESSILKKNKKQASSSEESSSEESSEETNSEDEGVDKERRQGGGVTLTRITPADTNQHGPTTTPTAALTHKPSDTDATATAAAASRKVLDDKAPTSWRAGLRKTGSSSAVPETNNGESKDKLQRSPSTPSIFYKPWEERLKEREKDKERERKESREDRLRRLGIMPPETKDNKDKTESREDRLRRLGILPPADNKDKDKDNTANTDTAGTSLYMRRKGGSESETAVARTGSSLTVTQSTAPSTVTTTTSTSNRRSYLAPQRDEESETQRKARSRRARETRRSTQGVTMDDLEAAEKTIRKDKEEKERRDKEGKENGTAKEVGLTGLHRQGRLGSGDYSVTTGPISTATPPNPPSVTITEAPDIQMTPDQDQDQNKGDKDKKLMSSQSARRRPREKRRSTGIPASAPTEDDGGSDETPSQSQPQENLIADGERTRSRYDTGTSSYLSRSTGSYRDRYGPYDSVKDKEKDKDYKKLYEDAVAENEKLKEKVNELKTELAGSKVQMERDKQRRDRFPDRSLLLETEKREKRALERRISEMEEELKQLADLRADNQRLKDENGALIRVISKLSK</sequence>
<evidence type="ECO:0000256" key="1">
    <source>
        <dbReference type="ARBA" id="ARBA00004245"/>
    </source>
</evidence>
<dbReference type="PANTHER" id="PTHR24179:SF21">
    <property type="entry name" value="MYOSIN BINDING SUBUNIT, ISOFORM O"/>
    <property type="match status" value="1"/>
</dbReference>
<evidence type="ECO:0000256" key="14">
    <source>
        <dbReference type="SAM" id="MobiDB-lite"/>
    </source>
</evidence>
<feature type="compositionally biased region" description="Basic and acidic residues" evidence="14">
    <location>
        <begin position="816"/>
        <end position="833"/>
    </location>
</feature>
<evidence type="ECO:0000256" key="2">
    <source>
        <dbReference type="ARBA" id="ARBA00022473"/>
    </source>
</evidence>